<gene>
    <name evidence="1" type="ORF">AMTR_s00065p00147530</name>
</gene>
<dbReference type="Proteomes" id="UP000017836">
    <property type="component" value="Unassembled WGS sequence"/>
</dbReference>
<keyword evidence="2" id="KW-1185">Reference proteome</keyword>
<evidence type="ECO:0000313" key="2">
    <source>
        <dbReference type="Proteomes" id="UP000017836"/>
    </source>
</evidence>
<protein>
    <submittedName>
        <fullName evidence="1">Uncharacterized protein</fullName>
    </submittedName>
</protein>
<evidence type="ECO:0000313" key="1">
    <source>
        <dbReference type="EMBL" id="ERN18599.1"/>
    </source>
</evidence>
<dbReference type="EMBL" id="KI392088">
    <property type="protein sequence ID" value="ERN18599.1"/>
    <property type="molecule type" value="Genomic_DNA"/>
</dbReference>
<name>U5D812_AMBTC</name>
<organism evidence="1 2">
    <name type="scientific">Amborella trichopoda</name>
    <dbReference type="NCBI Taxonomy" id="13333"/>
    <lineage>
        <taxon>Eukaryota</taxon>
        <taxon>Viridiplantae</taxon>
        <taxon>Streptophyta</taxon>
        <taxon>Embryophyta</taxon>
        <taxon>Tracheophyta</taxon>
        <taxon>Spermatophyta</taxon>
        <taxon>Magnoliopsida</taxon>
        <taxon>Amborellales</taxon>
        <taxon>Amborellaceae</taxon>
        <taxon>Amborella</taxon>
    </lineage>
</organism>
<reference evidence="2" key="1">
    <citation type="journal article" date="2013" name="Science">
        <title>The Amborella genome and the evolution of flowering plants.</title>
        <authorList>
            <consortium name="Amborella Genome Project"/>
        </authorList>
    </citation>
    <scope>NUCLEOTIDE SEQUENCE [LARGE SCALE GENOMIC DNA]</scope>
</reference>
<sequence length="98" mass="10799">MVVGLSDEIGARVSHLEEELEHIMTQGLQDGELRKSAILKSYICTLEANMKERFSACGARVGGLIDNIEGFGSPLKAHFLAILKDTTLFKNVLHTEEL</sequence>
<proteinExistence type="predicted"/>
<dbReference type="Gramene" id="ERN18599">
    <property type="protein sequence ID" value="ERN18599"/>
    <property type="gene ID" value="AMTR_s00065p00147530"/>
</dbReference>
<dbReference type="AlphaFoldDB" id="U5D812"/>
<dbReference type="HOGENOM" id="CLU_2336443_0_0_1"/>
<accession>U5D812</accession>